<dbReference type="PANTHER" id="PTHR35795:SF1">
    <property type="entry name" value="BIS(5'-NUCLEOSYL)-TETRAPHOSPHATASE, SYMMETRICAL"/>
    <property type="match status" value="1"/>
</dbReference>
<dbReference type="InterPro" id="IPR003607">
    <property type="entry name" value="HD/PDEase_dom"/>
</dbReference>
<evidence type="ECO:0000313" key="8">
    <source>
        <dbReference type="EMBL" id="EKU49932.1"/>
    </source>
</evidence>
<dbReference type="RefSeq" id="WP_009382612.1">
    <property type="nucleotide sequence ID" value="NZ_AMSQ01000004.1"/>
</dbReference>
<dbReference type="EC" id="3.6.1.41" evidence="1"/>
<dbReference type="GO" id="GO:0008803">
    <property type="term" value="F:bis(5'-nucleosyl)-tetraphosphatase (symmetrical) activity"/>
    <property type="evidence" value="ECO:0007669"/>
    <property type="project" value="UniProtKB-EC"/>
</dbReference>
<dbReference type="Pfam" id="PF01966">
    <property type="entry name" value="HD"/>
    <property type="match status" value="1"/>
</dbReference>
<dbReference type="SMART" id="SM00471">
    <property type="entry name" value="HDc"/>
    <property type="match status" value="1"/>
</dbReference>
<dbReference type="InterPro" id="IPR005249">
    <property type="entry name" value="YqeK"/>
</dbReference>
<evidence type="ECO:0000256" key="3">
    <source>
        <dbReference type="ARBA" id="ARBA00022741"/>
    </source>
</evidence>
<dbReference type="InterPro" id="IPR051094">
    <property type="entry name" value="Diverse_Catalytic_Enzymes"/>
</dbReference>
<dbReference type="AlphaFoldDB" id="K9B556"/>
<evidence type="ECO:0000313" key="9">
    <source>
        <dbReference type="Proteomes" id="UP000009885"/>
    </source>
</evidence>
<dbReference type="NCBIfam" id="TIGR00488">
    <property type="entry name" value="bis(5'-nucleosyl)-tetraphosphatase (symmetrical) YqeK"/>
    <property type="match status" value="1"/>
</dbReference>
<dbReference type="SUPFAM" id="SSF109604">
    <property type="entry name" value="HD-domain/PDEase-like"/>
    <property type="match status" value="1"/>
</dbReference>
<keyword evidence="4" id="KW-0378">Hydrolase</keyword>
<proteinExistence type="predicted"/>
<dbReference type="CDD" id="cd00077">
    <property type="entry name" value="HDc"/>
    <property type="match status" value="1"/>
</dbReference>
<comment type="catalytic activity">
    <reaction evidence="6">
        <text>P(1),P(4)-bis(5'-adenosyl) tetraphosphate + H2O = 2 ADP + 2 H(+)</text>
        <dbReference type="Rhea" id="RHEA:24252"/>
        <dbReference type="ChEBI" id="CHEBI:15377"/>
        <dbReference type="ChEBI" id="CHEBI:15378"/>
        <dbReference type="ChEBI" id="CHEBI:58141"/>
        <dbReference type="ChEBI" id="CHEBI:456216"/>
        <dbReference type="EC" id="3.6.1.41"/>
    </reaction>
</comment>
<name>K9B556_9STAP</name>
<evidence type="ECO:0000256" key="5">
    <source>
        <dbReference type="ARBA" id="ARBA00023004"/>
    </source>
</evidence>
<feature type="domain" description="HD" evidence="7">
    <location>
        <begin position="18"/>
        <end position="132"/>
    </location>
</feature>
<dbReference type="GO" id="GO:0046872">
    <property type="term" value="F:metal ion binding"/>
    <property type="evidence" value="ECO:0007669"/>
    <property type="project" value="UniProtKB-KW"/>
</dbReference>
<evidence type="ECO:0000256" key="4">
    <source>
        <dbReference type="ARBA" id="ARBA00022801"/>
    </source>
</evidence>
<dbReference type="PANTHER" id="PTHR35795">
    <property type="entry name" value="SLR1885 PROTEIN"/>
    <property type="match status" value="1"/>
</dbReference>
<dbReference type="PATRIC" id="fig|1229783.3.peg.709"/>
<reference evidence="8 9" key="1">
    <citation type="journal article" date="2013" name="Genome Announc.">
        <title>Genome Sequence of Staphylococcus massiliensis Strain S46, Isolated from the Surface of Healthy Human Skin.</title>
        <authorList>
            <person name="Srivastav R."/>
            <person name="Singh A."/>
            <person name="Jangir P.K."/>
            <person name="Kumari C."/>
            <person name="Muduli S."/>
            <person name="Sharma R."/>
        </authorList>
    </citation>
    <scope>NUCLEOTIDE SEQUENCE [LARGE SCALE GENOMIC DNA]</scope>
    <source>
        <strain evidence="8 9">S46</strain>
    </source>
</reference>
<keyword evidence="2" id="KW-0479">Metal-binding</keyword>
<gene>
    <name evidence="8" type="ORF">C273_03520</name>
</gene>
<accession>K9B556</accession>
<keyword evidence="9" id="KW-1185">Reference proteome</keyword>
<evidence type="ECO:0000256" key="6">
    <source>
        <dbReference type="ARBA" id="ARBA00049417"/>
    </source>
</evidence>
<keyword evidence="5" id="KW-0408">Iron</keyword>
<dbReference type="Proteomes" id="UP000009885">
    <property type="component" value="Unassembled WGS sequence"/>
</dbReference>
<dbReference type="EMBL" id="AMSQ01000004">
    <property type="protein sequence ID" value="EKU49932.1"/>
    <property type="molecule type" value="Genomic_DNA"/>
</dbReference>
<dbReference type="OrthoDB" id="9782134at2"/>
<comment type="caution">
    <text evidence="8">The sequence shown here is derived from an EMBL/GenBank/DDBJ whole genome shotgun (WGS) entry which is preliminary data.</text>
</comment>
<sequence length="189" mass="21581">MKAKEAIALIEEKLPKKRFDHSLRVADTAVKLAKKHDGDVKQAKLAGILHDYCKYDELSDMYQVVRKYELENDLLGYGGEILHGPVCAAVMKHDFGIDDEEILLAIKNHTTGRQNMTKNEKIIFIADYIEPGRTTPGVDDIREMAFKTGNLDHTIYEISKRTVLFLIEKDISVYKSTIECLNYYNLNAK</sequence>
<evidence type="ECO:0000256" key="2">
    <source>
        <dbReference type="ARBA" id="ARBA00022723"/>
    </source>
</evidence>
<dbReference type="eggNOG" id="COG1713">
    <property type="taxonomic scope" value="Bacteria"/>
</dbReference>
<organism evidence="8 9">
    <name type="scientific">Staphylococcus massiliensis S46</name>
    <dbReference type="NCBI Taxonomy" id="1229783"/>
    <lineage>
        <taxon>Bacteria</taxon>
        <taxon>Bacillati</taxon>
        <taxon>Bacillota</taxon>
        <taxon>Bacilli</taxon>
        <taxon>Bacillales</taxon>
        <taxon>Staphylococcaceae</taxon>
        <taxon>Staphylococcus</taxon>
    </lineage>
</organism>
<dbReference type="PROSITE" id="PS51831">
    <property type="entry name" value="HD"/>
    <property type="match status" value="1"/>
</dbReference>
<keyword evidence="3" id="KW-0547">Nucleotide-binding</keyword>
<evidence type="ECO:0000259" key="7">
    <source>
        <dbReference type="PROSITE" id="PS51831"/>
    </source>
</evidence>
<dbReference type="STRING" id="1229783.C273_03520"/>
<protein>
    <recommendedName>
        <fullName evidence="1">bis(5'-nucleosyl)-tetraphosphatase (symmetrical)</fullName>
        <ecNumber evidence="1">3.6.1.41</ecNumber>
    </recommendedName>
</protein>
<dbReference type="Gene3D" id="1.10.3210.10">
    <property type="entry name" value="Hypothetical protein af1432"/>
    <property type="match status" value="1"/>
</dbReference>
<evidence type="ECO:0000256" key="1">
    <source>
        <dbReference type="ARBA" id="ARBA00012506"/>
    </source>
</evidence>
<dbReference type="InterPro" id="IPR006674">
    <property type="entry name" value="HD_domain"/>
</dbReference>
<dbReference type="GO" id="GO:0000166">
    <property type="term" value="F:nucleotide binding"/>
    <property type="evidence" value="ECO:0007669"/>
    <property type="project" value="UniProtKB-KW"/>
</dbReference>